<evidence type="ECO:0000256" key="8">
    <source>
        <dbReference type="ARBA" id="ARBA00023163"/>
    </source>
</evidence>
<keyword evidence="9 10" id="KW-0539">Nucleus</keyword>
<name>A0A0G4I9U2_9ALVE</name>
<proteinExistence type="inferred from homology"/>
<protein>
    <recommendedName>
        <fullName evidence="16">NOT2/NOT3/NOT5 C-terminal domain-containing protein</fullName>
    </recommendedName>
</protein>
<reference evidence="15" key="1">
    <citation type="submission" date="2014-11" db="EMBL/GenBank/DDBJ databases">
        <authorList>
            <person name="Otto D Thomas"/>
            <person name="Naeem Raeece"/>
        </authorList>
    </citation>
    <scope>NUCLEOTIDE SEQUENCE</scope>
</reference>
<feature type="compositionally biased region" description="Low complexity" evidence="12">
    <location>
        <begin position="462"/>
        <end position="480"/>
    </location>
</feature>
<dbReference type="InterPro" id="IPR007282">
    <property type="entry name" value="NOT2/3/5_C"/>
</dbReference>
<dbReference type="GO" id="GO:0000932">
    <property type="term" value="C:P-body"/>
    <property type="evidence" value="ECO:0007669"/>
    <property type="project" value="UniProtKB-UniRule"/>
</dbReference>
<feature type="region of interest" description="Disordered" evidence="12">
    <location>
        <begin position="554"/>
        <end position="576"/>
    </location>
</feature>
<gene>
    <name evidence="15" type="ORF">Cvel_12377</name>
</gene>
<dbReference type="InterPro" id="IPR040168">
    <property type="entry name" value="Not2/3/5"/>
</dbReference>
<keyword evidence="5 10" id="KW-0678">Repressor</keyword>
<dbReference type="AlphaFoldDB" id="A0A0G4I9U2"/>
<feature type="coiled-coil region" evidence="11">
    <location>
        <begin position="133"/>
        <end position="160"/>
    </location>
</feature>
<evidence type="ECO:0000256" key="11">
    <source>
        <dbReference type="SAM" id="Coils"/>
    </source>
</evidence>
<keyword evidence="4 10" id="KW-0963">Cytoplasm</keyword>
<evidence type="ECO:0000256" key="4">
    <source>
        <dbReference type="ARBA" id="ARBA00022490"/>
    </source>
</evidence>
<evidence type="ECO:0008006" key="16">
    <source>
        <dbReference type="Google" id="ProtNLM"/>
    </source>
</evidence>
<dbReference type="InterPro" id="IPR038635">
    <property type="entry name" value="CCR4-NOT_su2/3/5_C_sf"/>
</dbReference>
<keyword evidence="7 10" id="KW-0805">Transcription regulation</keyword>
<keyword evidence="6" id="KW-0597">Phosphoprotein</keyword>
<dbReference type="EMBL" id="CDMZ01005741">
    <property type="protein sequence ID" value="CEM53931.1"/>
    <property type="molecule type" value="Genomic_DNA"/>
</dbReference>
<keyword evidence="8 10" id="KW-0804">Transcription</keyword>
<feature type="compositionally biased region" description="Low complexity" evidence="12">
    <location>
        <begin position="370"/>
        <end position="387"/>
    </location>
</feature>
<dbReference type="InterPro" id="IPR007207">
    <property type="entry name" value="Not_N"/>
</dbReference>
<feature type="compositionally biased region" description="Low complexity" evidence="12">
    <location>
        <begin position="494"/>
        <end position="506"/>
    </location>
</feature>
<feature type="compositionally biased region" description="Low complexity" evidence="12">
    <location>
        <begin position="275"/>
        <end position="284"/>
    </location>
</feature>
<dbReference type="GO" id="GO:0030015">
    <property type="term" value="C:CCR4-NOT core complex"/>
    <property type="evidence" value="ECO:0007669"/>
    <property type="project" value="UniProtKB-UniRule"/>
</dbReference>
<evidence type="ECO:0000256" key="12">
    <source>
        <dbReference type="SAM" id="MobiDB-lite"/>
    </source>
</evidence>
<evidence type="ECO:0000256" key="7">
    <source>
        <dbReference type="ARBA" id="ARBA00023015"/>
    </source>
</evidence>
<keyword evidence="11" id="KW-0175">Coiled coil</keyword>
<feature type="compositionally biased region" description="Low complexity" evidence="12">
    <location>
        <begin position="394"/>
        <end position="427"/>
    </location>
</feature>
<dbReference type="Pfam" id="PF04153">
    <property type="entry name" value="NOT2_3_5_C"/>
    <property type="match status" value="1"/>
</dbReference>
<feature type="region of interest" description="Disordered" evidence="12">
    <location>
        <begin position="234"/>
        <end position="542"/>
    </location>
</feature>
<dbReference type="InterPro" id="IPR012270">
    <property type="entry name" value="CCR4-NOT_su3/5"/>
</dbReference>
<feature type="domain" description="NOT2/NOT3/NOT5 C-terminal" evidence="14">
    <location>
        <begin position="591"/>
        <end position="725"/>
    </location>
</feature>
<organism evidence="15">
    <name type="scientific">Chromera velia CCMP2878</name>
    <dbReference type="NCBI Taxonomy" id="1169474"/>
    <lineage>
        <taxon>Eukaryota</taxon>
        <taxon>Sar</taxon>
        <taxon>Alveolata</taxon>
        <taxon>Colpodellida</taxon>
        <taxon>Chromeraceae</taxon>
        <taxon>Chromera</taxon>
    </lineage>
</organism>
<evidence type="ECO:0000256" key="6">
    <source>
        <dbReference type="ARBA" id="ARBA00022553"/>
    </source>
</evidence>
<feature type="domain" description="CCR4-Not complex component Not N-terminal" evidence="13">
    <location>
        <begin position="4"/>
        <end position="233"/>
    </location>
</feature>
<evidence type="ECO:0000256" key="3">
    <source>
        <dbReference type="ARBA" id="ARBA00007682"/>
    </source>
</evidence>
<accession>A0A0G4I9U2</accession>
<evidence type="ECO:0000256" key="2">
    <source>
        <dbReference type="ARBA" id="ARBA00004496"/>
    </source>
</evidence>
<dbReference type="PIRSF" id="PIRSF005290">
    <property type="entry name" value="NOT_su_3_5"/>
    <property type="match status" value="1"/>
</dbReference>
<feature type="compositionally biased region" description="Basic and acidic residues" evidence="12">
    <location>
        <begin position="484"/>
        <end position="493"/>
    </location>
</feature>
<feature type="compositionally biased region" description="Basic and acidic residues" evidence="12">
    <location>
        <begin position="321"/>
        <end position="330"/>
    </location>
</feature>
<comment type="subcellular location">
    <subcellularLocation>
        <location evidence="2 10">Cytoplasm</location>
    </subcellularLocation>
    <subcellularLocation>
        <location evidence="1 10">Nucleus</location>
    </subcellularLocation>
</comment>
<comment type="similarity">
    <text evidence="3 10">Belongs to the CNOT2/3/5 family.</text>
</comment>
<dbReference type="VEuPathDB" id="CryptoDB:Cvel_12377"/>
<dbReference type="PANTHER" id="PTHR23326">
    <property type="entry name" value="CCR4 NOT-RELATED"/>
    <property type="match status" value="1"/>
</dbReference>
<evidence type="ECO:0000259" key="13">
    <source>
        <dbReference type="Pfam" id="PF04065"/>
    </source>
</evidence>
<evidence type="ECO:0000256" key="10">
    <source>
        <dbReference type="PIRNR" id="PIRNR005290"/>
    </source>
</evidence>
<feature type="compositionally biased region" description="Low complexity" evidence="12">
    <location>
        <begin position="436"/>
        <end position="451"/>
    </location>
</feature>
<dbReference type="Gene3D" id="2.30.30.1020">
    <property type="entry name" value="CCR4-NOT complex subunit 2/3/5, C-terminal domain"/>
    <property type="match status" value="1"/>
</dbReference>
<evidence type="ECO:0000313" key="15">
    <source>
        <dbReference type="EMBL" id="CEM53931.1"/>
    </source>
</evidence>
<feature type="coiled-coil region" evidence="11">
    <location>
        <begin position="4"/>
        <end position="98"/>
    </location>
</feature>
<dbReference type="GO" id="GO:0005634">
    <property type="term" value="C:nucleus"/>
    <property type="evidence" value="ECO:0007669"/>
    <property type="project" value="UniProtKB-SubCell"/>
</dbReference>
<evidence type="ECO:0000256" key="1">
    <source>
        <dbReference type="ARBA" id="ARBA00004123"/>
    </source>
</evidence>
<evidence type="ECO:0000256" key="9">
    <source>
        <dbReference type="ARBA" id="ARBA00023242"/>
    </source>
</evidence>
<dbReference type="GO" id="GO:0006355">
    <property type="term" value="P:regulation of DNA-templated transcription"/>
    <property type="evidence" value="ECO:0007669"/>
    <property type="project" value="InterPro"/>
</dbReference>
<dbReference type="Pfam" id="PF04065">
    <property type="entry name" value="Not3"/>
    <property type="match status" value="1"/>
</dbReference>
<evidence type="ECO:0000256" key="5">
    <source>
        <dbReference type="ARBA" id="ARBA00022491"/>
    </source>
</evidence>
<sequence length="729" mass="77770">MAEKRKLQSEIEKTLKKVDEGVEEFDEIWEKVKQTEAGTNLRDKMEADLKKEIKKLQRYRDQIKTWSHQADIIDKTGLTEARKRIESKMEQFKQCERTFKMKAFSKEGLARGRELDPQEKEREVHRIWLTDLIQRVQTNIEQYEAEIDAAKASKKGKKDKGAGVSADTQEHLEHHKWHLIKLEQLLRRVDNAVIEPSQLEDSGVKESVEWYLDSHKESGTDAFDDTLYEEFALEEEPTSTLLGGGEKEREGAGEEDPSAAAAAAGEEGKDGTKRAAAAAPKAAPVINPGIPTLHKPGSREKTTPSGGPSGTLPHASLSASSRERDSREDLGAAASAVRQESASGGGERDKPEDLSAAGATGSGSVGGDRVSPSSASASGGVERTATGPEGGAGNAPASAAPNGAVEGGAASTAAASPSGGAQPQPSAWLHGPPPVAAAASAEDGAEPESSPGQNSQGPVAVASTGIALGGSTASASAGGAPRLDQSKESESAKKATGTPATSTPSGSAPPPGIPAGGSSSSTPQPPQSSPSGSQTGGGTEKGKENFVAALPSAPQIEPTNPAVPPGDAASNGRGTGVSQSAWEAMCRSFQQMQTPADTQKAKVYNPRNPYPYPGNLPYPKMPLHNLARDGSSEAAQAAMFSKYELDTLFFIFYYQQGTRQQYLASQELKAKSWRFHKKYFTWFQRHEEPKVAEEDHEQGNYVYFDFEQGWTTRIKNNFKFEYAHLAEDV</sequence>
<evidence type="ECO:0000259" key="14">
    <source>
        <dbReference type="Pfam" id="PF04153"/>
    </source>
</evidence>